<feature type="transmembrane region" description="Helical" evidence="2">
    <location>
        <begin position="103"/>
        <end position="121"/>
    </location>
</feature>
<feature type="compositionally biased region" description="Low complexity" evidence="1">
    <location>
        <begin position="188"/>
        <end position="198"/>
    </location>
</feature>
<proteinExistence type="predicted"/>
<feature type="compositionally biased region" description="Polar residues" evidence="1">
    <location>
        <begin position="75"/>
        <end position="84"/>
    </location>
</feature>
<evidence type="ECO:0000256" key="1">
    <source>
        <dbReference type="SAM" id="MobiDB-lite"/>
    </source>
</evidence>
<comment type="caution">
    <text evidence="3">The sequence shown here is derived from an EMBL/GenBank/DDBJ whole genome shotgun (WGS) entry which is preliminary data.</text>
</comment>
<evidence type="ECO:0000313" key="4">
    <source>
        <dbReference type="Proteomes" id="UP000613743"/>
    </source>
</evidence>
<dbReference type="RefSeq" id="WP_188916966.1">
    <property type="nucleotide sequence ID" value="NZ_BMPZ01000001.1"/>
</dbReference>
<sequence>MQKNDTSDTTENRRLYQLSATEQPSAELDKEILHLAQRQLDVSGISSEFEQDDQNLGKHKPNESLGSDSDGGFAANTSKTSHQQADLRHQAASISWVARMRRYRWPISTAASVIFISFVFLTNQAFMLREARITEEQFLSSDTEPAPVHAELLKKTMPQQKGVEQASRERKQMNKASSAAPHPENNSALQAQRAARVKAAAEMDAQQHDKRVKMLERSPTEHSRSEFTSSPKQAIVQSTEMSPQVIDVVQPRATALPQLKQVRRPNEAGASALDSETTTEMLGKSDDIELKTAVESTNKIAVTGPFTAAELQRIRLGIAAEQFGAKQSMKLMLGLIRANELHDADALYVYLQNQFPELENPEHEQYQAFVELANMLQHAHQQ</sequence>
<keyword evidence="4" id="KW-1185">Reference proteome</keyword>
<keyword evidence="2" id="KW-0812">Transmembrane</keyword>
<organism evidence="3 4">
    <name type="scientific">Shewanella gelidii</name>
    <dbReference type="NCBI Taxonomy" id="1642821"/>
    <lineage>
        <taxon>Bacteria</taxon>
        <taxon>Pseudomonadati</taxon>
        <taxon>Pseudomonadota</taxon>
        <taxon>Gammaproteobacteria</taxon>
        <taxon>Alteromonadales</taxon>
        <taxon>Shewanellaceae</taxon>
        <taxon>Shewanella</taxon>
    </lineage>
</organism>
<reference evidence="3" key="1">
    <citation type="journal article" date="2014" name="Int. J. Syst. Evol. Microbiol.">
        <title>Complete genome sequence of Corynebacterium casei LMG S-19264T (=DSM 44701T), isolated from a smear-ripened cheese.</title>
        <authorList>
            <consortium name="US DOE Joint Genome Institute (JGI-PGF)"/>
            <person name="Walter F."/>
            <person name="Albersmeier A."/>
            <person name="Kalinowski J."/>
            <person name="Ruckert C."/>
        </authorList>
    </citation>
    <scope>NUCLEOTIDE SEQUENCE</scope>
    <source>
        <strain evidence="3">JCM 30804</strain>
    </source>
</reference>
<evidence type="ECO:0000256" key="2">
    <source>
        <dbReference type="SAM" id="Phobius"/>
    </source>
</evidence>
<dbReference type="Proteomes" id="UP000613743">
    <property type="component" value="Unassembled WGS sequence"/>
</dbReference>
<keyword evidence="2" id="KW-0472">Membrane</keyword>
<feature type="region of interest" description="Disordered" evidence="1">
    <location>
        <begin position="49"/>
        <end position="86"/>
    </location>
</feature>
<feature type="compositionally biased region" description="Basic and acidic residues" evidence="1">
    <location>
        <begin position="216"/>
        <end position="225"/>
    </location>
</feature>
<dbReference type="AlphaFoldDB" id="A0A917N5T4"/>
<dbReference type="EMBL" id="BMPZ01000001">
    <property type="protein sequence ID" value="GGI68415.1"/>
    <property type="molecule type" value="Genomic_DNA"/>
</dbReference>
<gene>
    <name evidence="3" type="ORF">GCM10009332_01970</name>
</gene>
<evidence type="ECO:0000313" key="3">
    <source>
        <dbReference type="EMBL" id="GGI68415.1"/>
    </source>
</evidence>
<protein>
    <recommendedName>
        <fullName evidence="5">Transmembrane protein</fullName>
    </recommendedName>
</protein>
<feature type="compositionally biased region" description="Basic and acidic residues" evidence="1">
    <location>
        <begin position="199"/>
        <end position="211"/>
    </location>
</feature>
<feature type="compositionally biased region" description="Polar residues" evidence="1">
    <location>
        <begin position="226"/>
        <end position="235"/>
    </location>
</feature>
<reference evidence="3" key="2">
    <citation type="submission" date="2020-09" db="EMBL/GenBank/DDBJ databases">
        <authorList>
            <person name="Sun Q."/>
            <person name="Ohkuma M."/>
        </authorList>
    </citation>
    <scope>NUCLEOTIDE SEQUENCE</scope>
    <source>
        <strain evidence="3">JCM 30804</strain>
    </source>
</reference>
<feature type="region of interest" description="Disordered" evidence="1">
    <location>
        <begin position="216"/>
        <end position="235"/>
    </location>
</feature>
<name>A0A917N5T4_9GAMM</name>
<feature type="region of interest" description="Disordered" evidence="1">
    <location>
        <begin position="1"/>
        <end position="22"/>
    </location>
</feature>
<accession>A0A917N5T4</accession>
<keyword evidence="2" id="KW-1133">Transmembrane helix</keyword>
<feature type="region of interest" description="Disordered" evidence="1">
    <location>
        <begin position="154"/>
        <end position="211"/>
    </location>
</feature>
<evidence type="ECO:0008006" key="5">
    <source>
        <dbReference type="Google" id="ProtNLM"/>
    </source>
</evidence>